<comment type="caution">
    <text evidence="3">The sequence shown here is derived from an EMBL/GenBank/DDBJ whole genome shotgun (WGS) entry which is preliminary data.</text>
</comment>
<reference evidence="3 4" key="1">
    <citation type="submission" date="2016-10" db="EMBL/GenBank/DDBJ databases">
        <authorList>
            <person name="Varghese N."/>
            <person name="Submissions S."/>
        </authorList>
    </citation>
    <scope>NUCLEOTIDE SEQUENCE [LARGE SCALE GENOMIC DNA]</scope>
    <source>
        <strain evidence="3 4">DSM 17997</strain>
    </source>
</reference>
<dbReference type="InterPro" id="IPR047650">
    <property type="entry name" value="Transpos_IS110"/>
</dbReference>
<feature type="domain" description="Transposase IS116/IS110/IS902 C-terminal" evidence="2">
    <location>
        <begin position="292"/>
        <end position="361"/>
    </location>
</feature>
<name>A0A1H3UBY8_9BACT</name>
<dbReference type="EMBL" id="FNQC01000051">
    <property type="protein sequence ID" value="SDZ59817.1"/>
    <property type="molecule type" value="Genomic_DNA"/>
</dbReference>
<proteinExistence type="predicted"/>
<dbReference type="RefSeq" id="WP_175526569.1">
    <property type="nucleotide sequence ID" value="NZ_FNQC01000051.1"/>
</dbReference>
<sequence>MKQKKFESMAVVNPFAAGIDVGSKSHFVAVGQDPKKDVKEFGVYSQDHEMMINHLKSHGIITVAMESTGSYWQSLFFALQNAGFEVLLVSGHQTKNVRAKTDVKDCIWIQKLHSLGLLRGCFLPDKESAKLRTLQRHRSSLIEESAKMVNKIQKAMRMMNLRLDVVISDITGKTGTAIIRAIIDGERDGQALSLLTDPRIKKSREEVARALQGNWDEELLYEMTDCYQIYTFLQERMKSCEQRLENLLVEYTQEIHLENDLVLSSKQLKGKNQPKFNLPVLSYKFYGVDLFAIESISSSTVLTLICEIGQGIYNFNSAKHFASFLRLAPNNRVSGGKVVSSRTPKGSNKLALALRNAANTIDKTKDGVLTRFFKRVAYRKGRGAAITATARKLAVIIWNMIIKGERYQPGNLDQYQKEMKDRMIASIKKKMLSLNMSADELNAALS</sequence>
<dbReference type="Pfam" id="PF02371">
    <property type="entry name" value="Transposase_20"/>
    <property type="match status" value="1"/>
</dbReference>
<evidence type="ECO:0000259" key="1">
    <source>
        <dbReference type="Pfam" id="PF01548"/>
    </source>
</evidence>
<dbReference type="Pfam" id="PF01548">
    <property type="entry name" value="DEDD_Tnp_IS110"/>
    <property type="match status" value="1"/>
</dbReference>
<dbReference type="InterPro" id="IPR002525">
    <property type="entry name" value="Transp_IS110-like_N"/>
</dbReference>
<evidence type="ECO:0000259" key="2">
    <source>
        <dbReference type="Pfam" id="PF02371"/>
    </source>
</evidence>
<gene>
    <name evidence="3" type="ORF">SAMN05444412_1511</name>
</gene>
<accession>A0A1H3UBY8</accession>
<protein>
    <submittedName>
        <fullName evidence="3">Transposase IS116/IS110/IS902 family protein</fullName>
    </submittedName>
</protein>
<organism evidence="3 4">
    <name type="scientific">Rhodonellum ikkaensis</name>
    <dbReference type="NCBI Taxonomy" id="336829"/>
    <lineage>
        <taxon>Bacteria</taxon>
        <taxon>Pseudomonadati</taxon>
        <taxon>Bacteroidota</taxon>
        <taxon>Cytophagia</taxon>
        <taxon>Cytophagales</taxon>
        <taxon>Cytophagaceae</taxon>
        <taxon>Rhodonellum</taxon>
    </lineage>
</organism>
<dbReference type="Proteomes" id="UP000199663">
    <property type="component" value="Unassembled WGS sequence"/>
</dbReference>
<dbReference type="PANTHER" id="PTHR33055:SF13">
    <property type="entry name" value="TRANSPOSASE"/>
    <property type="match status" value="1"/>
</dbReference>
<evidence type="ECO:0000313" key="3">
    <source>
        <dbReference type="EMBL" id="SDZ59817.1"/>
    </source>
</evidence>
<feature type="domain" description="Transposase IS110-like N-terminal" evidence="1">
    <location>
        <begin position="17"/>
        <end position="157"/>
    </location>
</feature>
<evidence type="ECO:0000313" key="4">
    <source>
        <dbReference type="Proteomes" id="UP000199663"/>
    </source>
</evidence>
<dbReference type="NCBIfam" id="NF033542">
    <property type="entry name" value="transpos_IS110"/>
    <property type="match status" value="1"/>
</dbReference>
<dbReference type="PANTHER" id="PTHR33055">
    <property type="entry name" value="TRANSPOSASE FOR INSERTION SEQUENCE ELEMENT IS1111A"/>
    <property type="match status" value="1"/>
</dbReference>
<dbReference type="InterPro" id="IPR003346">
    <property type="entry name" value="Transposase_20"/>
</dbReference>
<keyword evidence="4" id="KW-1185">Reference proteome</keyword>